<sequence>MKEKEILPILEELGWKCRKDEVGDYFCLMDIGNVQVQIIPAIGKRSDHFRVSLMPSISTKAFTEAVEFILGEAGGFDPIIVSNDVPEKIVDFSLDDVTRLSKAAISWASAQDIEKGLAAYRALPANSKGAMPLRHLAALAITGDVGRLASYQRSFEQGDRLGFVPYITAEMLDRALLLARDWVSRPSVQ</sequence>
<dbReference type="InterPro" id="IPR054259">
    <property type="entry name" value="DUF6990"/>
</dbReference>
<dbReference type="EMBL" id="FOFP01000047">
    <property type="protein sequence ID" value="SER50501.1"/>
    <property type="molecule type" value="Genomic_DNA"/>
</dbReference>
<comment type="caution">
    <text evidence="1">The sequence shown here is derived from an EMBL/GenBank/DDBJ whole genome shotgun (WGS) entry which is preliminary data.</text>
</comment>
<dbReference type="Proteomes" id="UP000198512">
    <property type="component" value="Unassembled WGS sequence"/>
</dbReference>
<evidence type="ECO:0000313" key="1">
    <source>
        <dbReference type="EMBL" id="SER50501.1"/>
    </source>
</evidence>
<name>A0ABY1BS22_9PSED</name>
<evidence type="ECO:0000313" key="2">
    <source>
        <dbReference type="Proteomes" id="UP000198512"/>
    </source>
</evidence>
<gene>
    <name evidence="1" type="ORF">SAMN05216600_1471</name>
</gene>
<dbReference type="Pfam" id="PF22499">
    <property type="entry name" value="DUF6990"/>
    <property type="match status" value="1"/>
</dbReference>
<accession>A0ABY1BS22</accession>
<protein>
    <submittedName>
        <fullName evidence="1">Uncharacterized protein</fullName>
    </submittedName>
</protein>
<dbReference type="RefSeq" id="WP_083251872.1">
    <property type="nucleotide sequence ID" value="NZ_FOFP01000047.1"/>
</dbReference>
<reference evidence="1 2" key="1">
    <citation type="submission" date="2016-10" db="EMBL/GenBank/DDBJ databases">
        <authorList>
            <person name="Varghese N."/>
            <person name="Submissions S."/>
        </authorList>
    </citation>
    <scope>NUCLEOTIDE SEQUENCE [LARGE SCALE GENOMIC DNA]</scope>
    <source>
        <strain evidence="1 2">CIP 109853</strain>
    </source>
</reference>
<organism evidence="1 2">
    <name type="scientific">Pseudomonas cuatrocienegasensis</name>
    <dbReference type="NCBI Taxonomy" id="543360"/>
    <lineage>
        <taxon>Bacteria</taxon>
        <taxon>Pseudomonadati</taxon>
        <taxon>Pseudomonadota</taxon>
        <taxon>Gammaproteobacteria</taxon>
        <taxon>Pseudomonadales</taxon>
        <taxon>Pseudomonadaceae</taxon>
        <taxon>Pseudomonas</taxon>
    </lineage>
</organism>
<keyword evidence="2" id="KW-1185">Reference proteome</keyword>
<proteinExistence type="predicted"/>